<feature type="chain" id="PRO_5005591644" description="3-keto-alpha-glucoside-1,2-lyase/3-keto-2-hydroxy-glucal hydratase domain-containing protein" evidence="1">
    <location>
        <begin position="23"/>
        <end position="268"/>
    </location>
</feature>
<dbReference type="EMBL" id="LGIA01000162">
    <property type="protein sequence ID" value="KOH44411.1"/>
    <property type="molecule type" value="Genomic_DNA"/>
</dbReference>
<evidence type="ECO:0000256" key="1">
    <source>
        <dbReference type="SAM" id="SignalP"/>
    </source>
</evidence>
<comment type="caution">
    <text evidence="3">The sequence shown here is derived from an EMBL/GenBank/DDBJ whole genome shotgun (WGS) entry which is preliminary data.</text>
</comment>
<protein>
    <recommendedName>
        <fullName evidence="2">3-keto-alpha-glucoside-1,2-lyase/3-keto-2-hydroxy-glucal hydratase domain-containing protein</fullName>
    </recommendedName>
</protein>
<keyword evidence="4" id="KW-1185">Reference proteome</keyword>
<evidence type="ECO:0000259" key="2">
    <source>
        <dbReference type="Pfam" id="PF06439"/>
    </source>
</evidence>
<feature type="domain" description="3-keto-alpha-glucoside-1,2-lyase/3-keto-2-hydroxy-glucal hydratase" evidence="2">
    <location>
        <begin position="32"/>
        <end position="260"/>
    </location>
</feature>
<dbReference type="STRING" id="1409788.NC99_27680"/>
<reference evidence="4" key="1">
    <citation type="submission" date="2015-07" db="EMBL/GenBank/DDBJ databases">
        <title>Genome sequencing of Sunxiuqinia dokdonensis strain SK.</title>
        <authorList>
            <person name="Ahn S."/>
            <person name="Kim B.-C."/>
        </authorList>
    </citation>
    <scope>NUCLEOTIDE SEQUENCE [LARGE SCALE GENOMIC DNA]</scope>
    <source>
        <strain evidence="4">SK</strain>
    </source>
</reference>
<evidence type="ECO:0000313" key="3">
    <source>
        <dbReference type="EMBL" id="KOH44411.1"/>
    </source>
</evidence>
<dbReference type="GO" id="GO:0016787">
    <property type="term" value="F:hydrolase activity"/>
    <property type="evidence" value="ECO:0007669"/>
    <property type="project" value="InterPro"/>
</dbReference>
<dbReference type="InterPro" id="IPR010496">
    <property type="entry name" value="AL/BT2_dom"/>
</dbReference>
<dbReference type="RefSeq" id="WP_082326471.1">
    <property type="nucleotide sequence ID" value="NZ_LGIA01000162.1"/>
</dbReference>
<dbReference type="Pfam" id="PF06439">
    <property type="entry name" value="3keto-disac_hyd"/>
    <property type="match status" value="1"/>
</dbReference>
<dbReference type="PATRIC" id="fig|1409788.3.peg.2853"/>
<keyword evidence="1" id="KW-0732">Signal</keyword>
<accession>A0A0L8V7I5</accession>
<gene>
    <name evidence="3" type="ORF">NC99_27680</name>
</gene>
<dbReference type="AlphaFoldDB" id="A0A0L8V7I5"/>
<feature type="signal peptide" evidence="1">
    <location>
        <begin position="1"/>
        <end position="22"/>
    </location>
</feature>
<proteinExistence type="predicted"/>
<dbReference type="Gene3D" id="2.60.120.560">
    <property type="entry name" value="Exo-inulinase, domain 1"/>
    <property type="match status" value="1"/>
</dbReference>
<organism evidence="3 4">
    <name type="scientific">Sunxiuqinia dokdonensis</name>
    <dbReference type="NCBI Taxonomy" id="1409788"/>
    <lineage>
        <taxon>Bacteria</taxon>
        <taxon>Pseudomonadati</taxon>
        <taxon>Bacteroidota</taxon>
        <taxon>Bacteroidia</taxon>
        <taxon>Marinilabiliales</taxon>
        <taxon>Prolixibacteraceae</taxon>
        <taxon>Sunxiuqinia</taxon>
    </lineage>
</organism>
<evidence type="ECO:0000313" key="4">
    <source>
        <dbReference type="Proteomes" id="UP000036958"/>
    </source>
</evidence>
<dbReference type="OrthoDB" id="9787527at2"/>
<dbReference type="Proteomes" id="UP000036958">
    <property type="component" value="Unassembled WGS sequence"/>
</dbReference>
<dbReference type="PROSITE" id="PS51257">
    <property type="entry name" value="PROKAR_LIPOPROTEIN"/>
    <property type="match status" value="1"/>
</dbReference>
<sequence>MKKLKLQKHGLLILLASVFVIGACQPKEEEKGWIQLFNGKDLNDWQIKITGHDLGENYNNTFRVEDGLLKVRYDEYETFNGEFAHLFYKQNYSHYKMRVEYRFVGNQVTNGPGWAFRNSGIMIHGQSAESMEKYQDFPTSIEVQLLGGNGTDERSNMNLCTPGTNVVMDGELVLDHCTNSSSKTFHGDDWVTAEIEVCGDSIIKHIIDGQVVMQYSQPQLDERDPTYQKLLPADGNKLLKGGSISLQGESHPVDFRKVELLNLGDDCE</sequence>
<name>A0A0L8V7I5_9BACT</name>